<evidence type="ECO:0000256" key="4">
    <source>
        <dbReference type="ARBA" id="ARBA00023125"/>
    </source>
</evidence>
<gene>
    <name evidence="8" type="ORF">FH603_5678</name>
</gene>
<dbReference type="PROSITE" id="PS01007">
    <property type="entry name" value="TRANSPOSASE_MUTATOR"/>
    <property type="match status" value="1"/>
</dbReference>
<dbReference type="Pfam" id="PF00872">
    <property type="entry name" value="Transposase_mut"/>
    <property type="match status" value="1"/>
</dbReference>
<evidence type="ECO:0000313" key="9">
    <source>
        <dbReference type="Proteomes" id="UP000700732"/>
    </source>
</evidence>
<sequence>MDIKGDKNGFDYEAFRQETIAKMMAGEKELTGKDGLLAPLLKDLLDAALSGEMQAHVERNRPNRRNGSTTKQVKTGHGPVSVEMPRDRDGSFDPKLIGKRQTTLGEGLDNRILSLYSKGMSYQDIQEHLEDLYGLDISSGQLSAITDKILPLVEQWRSRPLEPVYAFVWLDAVHFKVRQDGKVISKAAYNILAVDLQGRKDLLGIYIGDAESARFWLSTLTDLQNRGVKDLLICSIDNLSGFGDAIETVFPNVDVQLCLVHQVRASLRYVVSKDQKAVVADLKPIYQSANLSGAEQKLTDFADKWGQRYPLVVESWKRNWLRLTRFFEYPAAIRKVVYTTNTVEGFHRQIRCVTKSKGAFSSETALLKLLYLTTQRILESWKMPLQNWGSTLQQLAILFEDRVRNYTTI</sequence>
<keyword evidence="5 6" id="KW-0233">DNA recombination</keyword>
<keyword evidence="6" id="KW-0814">Transposable element</keyword>
<comment type="caution">
    <text evidence="8">The sequence shown here is derived from an EMBL/GenBank/DDBJ whole genome shotgun (WGS) entry which is preliminary data.</text>
</comment>
<keyword evidence="3 6" id="KW-0815">Transposition</keyword>
<proteinExistence type="inferred from homology"/>
<protein>
    <recommendedName>
        <fullName evidence="6">Mutator family transposase</fullName>
    </recommendedName>
</protein>
<dbReference type="PANTHER" id="PTHR33217">
    <property type="entry name" value="TRANSPOSASE FOR INSERTION SEQUENCE ELEMENT IS1081"/>
    <property type="match status" value="1"/>
</dbReference>
<evidence type="ECO:0000256" key="5">
    <source>
        <dbReference type="ARBA" id="ARBA00023172"/>
    </source>
</evidence>
<comment type="function">
    <text evidence="1 6">Required for the transposition of the insertion element.</text>
</comment>
<feature type="region of interest" description="Disordered" evidence="7">
    <location>
        <begin position="54"/>
        <end position="94"/>
    </location>
</feature>
<comment type="similarity">
    <text evidence="2 6">Belongs to the transposase mutator family.</text>
</comment>
<organism evidence="8 9">
    <name type="scientific">Spirosoma utsteinense</name>
    <dbReference type="NCBI Taxonomy" id="2585773"/>
    <lineage>
        <taxon>Bacteria</taxon>
        <taxon>Pseudomonadati</taxon>
        <taxon>Bacteroidota</taxon>
        <taxon>Cytophagia</taxon>
        <taxon>Cytophagales</taxon>
        <taxon>Cytophagaceae</taxon>
        <taxon>Spirosoma</taxon>
    </lineage>
</organism>
<dbReference type="EMBL" id="VFIA01000084">
    <property type="protein sequence ID" value="MBC3795143.1"/>
    <property type="molecule type" value="Genomic_DNA"/>
</dbReference>
<name>A0ABR6WF71_9BACT</name>
<accession>A0ABR6WF71</accession>
<keyword evidence="4 6" id="KW-0238">DNA-binding</keyword>
<evidence type="ECO:0000256" key="2">
    <source>
        <dbReference type="ARBA" id="ARBA00010961"/>
    </source>
</evidence>
<dbReference type="Proteomes" id="UP000700732">
    <property type="component" value="Unassembled WGS sequence"/>
</dbReference>
<keyword evidence="9" id="KW-1185">Reference proteome</keyword>
<evidence type="ECO:0000256" key="6">
    <source>
        <dbReference type="RuleBase" id="RU365089"/>
    </source>
</evidence>
<dbReference type="PANTHER" id="PTHR33217:SF8">
    <property type="entry name" value="MUTATOR FAMILY TRANSPOSASE"/>
    <property type="match status" value="1"/>
</dbReference>
<evidence type="ECO:0000256" key="7">
    <source>
        <dbReference type="SAM" id="MobiDB-lite"/>
    </source>
</evidence>
<dbReference type="InterPro" id="IPR001207">
    <property type="entry name" value="Transposase_mutator"/>
</dbReference>
<evidence type="ECO:0000313" key="8">
    <source>
        <dbReference type="EMBL" id="MBC3795143.1"/>
    </source>
</evidence>
<dbReference type="NCBIfam" id="NF033543">
    <property type="entry name" value="transpos_IS256"/>
    <property type="match status" value="1"/>
</dbReference>
<evidence type="ECO:0000256" key="3">
    <source>
        <dbReference type="ARBA" id="ARBA00022578"/>
    </source>
</evidence>
<evidence type="ECO:0000256" key="1">
    <source>
        <dbReference type="ARBA" id="ARBA00002190"/>
    </source>
</evidence>
<reference evidence="8 9" key="1">
    <citation type="submission" date="2019-06" db="EMBL/GenBank/DDBJ databases">
        <title>Spirosoma utsteinense sp. nov. isolated from Antarctic ice-free soils.</title>
        <authorList>
            <person name="Tahon G."/>
        </authorList>
    </citation>
    <scope>NUCLEOTIDE SEQUENCE [LARGE SCALE GENOMIC DNA]</scope>
    <source>
        <strain evidence="8 9">LMG 31447</strain>
    </source>
</reference>